<dbReference type="SUPFAM" id="SSF53474">
    <property type="entry name" value="alpha/beta-Hydrolases"/>
    <property type="match status" value="1"/>
</dbReference>
<dbReference type="OrthoDB" id="9780269at2"/>
<protein>
    <submittedName>
        <fullName evidence="2">Fermentation/respiration switch protein</fullName>
    </submittedName>
</protein>
<sequence length="257" mass="29107">MQTFVEIESRKLKIRGMLHVPENINEKIPIVIILHGFCGNMMGPHFMFVKLSKLLEKMGIASIRCDFIGSGESDGNFIDMTMETELEDANNILNYVKNLSFVDNERIALLGLSMGGAISSMLAGRRKNDIMAQCLWAPAGNMDEVILSQSYIGDKYEEFREQGYFDVEGLLLGAGFVDNAKDIKIYEKAAEYDKKSLIIHGDKDTVVQLSASERYIEIFKEASQLKIIKGSNHTFDKKEWEEQVIENTVEFLTQELL</sequence>
<dbReference type="Proteomes" id="UP000239471">
    <property type="component" value="Unassembled WGS sequence"/>
</dbReference>
<dbReference type="Gene3D" id="3.40.50.1820">
    <property type="entry name" value="alpha/beta hydrolase"/>
    <property type="match status" value="1"/>
</dbReference>
<dbReference type="GO" id="GO:0052689">
    <property type="term" value="F:carboxylic ester hydrolase activity"/>
    <property type="evidence" value="ECO:0007669"/>
    <property type="project" value="TreeGrafter"/>
</dbReference>
<organism evidence="2 3">
    <name type="scientific">Clostridium vincentii</name>
    <dbReference type="NCBI Taxonomy" id="52704"/>
    <lineage>
        <taxon>Bacteria</taxon>
        <taxon>Bacillati</taxon>
        <taxon>Bacillota</taxon>
        <taxon>Clostridia</taxon>
        <taxon>Eubacteriales</taxon>
        <taxon>Clostridiaceae</taxon>
        <taxon>Clostridium</taxon>
    </lineage>
</organism>
<dbReference type="EMBL" id="PVXQ01000007">
    <property type="protein sequence ID" value="PRR83367.1"/>
    <property type="molecule type" value="Genomic_DNA"/>
</dbReference>
<evidence type="ECO:0000259" key="1">
    <source>
        <dbReference type="Pfam" id="PF00326"/>
    </source>
</evidence>
<name>A0A2T0BHP5_9CLOT</name>
<feature type="domain" description="Peptidase S9 prolyl oligopeptidase catalytic" evidence="1">
    <location>
        <begin position="53"/>
        <end position="256"/>
    </location>
</feature>
<proteinExistence type="predicted"/>
<reference evidence="2 3" key="1">
    <citation type="submission" date="2018-03" db="EMBL/GenBank/DDBJ databases">
        <title>Genome sequence of Clostridium vincentii DSM 10228.</title>
        <authorList>
            <person name="Poehlein A."/>
            <person name="Daniel R."/>
        </authorList>
    </citation>
    <scope>NUCLEOTIDE SEQUENCE [LARGE SCALE GENOMIC DNA]</scope>
    <source>
        <strain evidence="2 3">DSM 10228</strain>
    </source>
</reference>
<dbReference type="PANTHER" id="PTHR43265:SF1">
    <property type="entry name" value="ESTERASE ESTD"/>
    <property type="match status" value="1"/>
</dbReference>
<dbReference type="InterPro" id="IPR053145">
    <property type="entry name" value="AB_hydrolase_Est10"/>
</dbReference>
<evidence type="ECO:0000313" key="2">
    <source>
        <dbReference type="EMBL" id="PRR83367.1"/>
    </source>
</evidence>
<dbReference type="InterPro" id="IPR029058">
    <property type="entry name" value="AB_hydrolase_fold"/>
</dbReference>
<dbReference type="PANTHER" id="PTHR43265">
    <property type="entry name" value="ESTERASE ESTD"/>
    <property type="match status" value="1"/>
</dbReference>
<accession>A0A2T0BHP5</accession>
<dbReference type="GO" id="GO:0008236">
    <property type="term" value="F:serine-type peptidase activity"/>
    <property type="evidence" value="ECO:0007669"/>
    <property type="project" value="InterPro"/>
</dbReference>
<dbReference type="InterPro" id="IPR001375">
    <property type="entry name" value="Peptidase_S9_cat"/>
</dbReference>
<comment type="caution">
    <text evidence="2">The sequence shown here is derived from an EMBL/GenBank/DDBJ whole genome shotgun (WGS) entry which is preliminary data.</text>
</comment>
<dbReference type="AlphaFoldDB" id="A0A2T0BHP5"/>
<keyword evidence="3" id="KW-1185">Reference proteome</keyword>
<gene>
    <name evidence="2" type="ORF">CLVI_09140</name>
</gene>
<dbReference type="Pfam" id="PF00326">
    <property type="entry name" value="Peptidase_S9"/>
    <property type="match status" value="1"/>
</dbReference>
<evidence type="ECO:0000313" key="3">
    <source>
        <dbReference type="Proteomes" id="UP000239471"/>
    </source>
</evidence>
<dbReference type="RefSeq" id="WP_106058941.1">
    <property type="nucleotide sequence ID" value="NZ_PVXQ01000007.1"/>
</dbReference>
<dbReference type="GO" id="GO:0006508">
    <property type="term" value="P:proteolysis"/>
    <property type="evidence" value="ECO:0007669"/>
    <property type="project" value="InterPro"/>
</dbReference>